<comment type="caution">
    <text evidence="2">The sequence shown here is derived from an EMBL/GenBank/DDBJ whole genome shotgun (WGS) entry which is preliminary data.</text>
</comment>
<dbReference type="InterPro" id="IPR002156">
    <property type="entry name" value="RNaseH_domain"/>
</dbReference>
<keyword evidence="3" id="KW-1185">Reference proteome</keyword>
<reference evidence="2 3" key="1">
    <citation type="journal article" date="2021" name="Plant Biotechnol. J.">
        <title>Multi-omics assisted identification of the key and species-specific regulatory components of drought-tolerant mechanisms in Gossypium stocksii.</title>
        <authorList>
            <person name="Yu D."/>
            <person name="Ke L."/>
            <person name="Zhang D."/>
            <person name="Wu Y."/>
            <person name="Sun Y."/>
            <person name="Mei J."/>
            <person name="Sun J."/>
            <person name="Sun Y."/>
        </authorList>
    </citation>
    <scope>NUCLEOTIDE SEQUENCE [LARGE SCALE GENOMIC DNA]</scope>
    <source>
        <strain evidence="3">cv. E1</strain>
        <tissue evidence="2">Leaf</tissue>
    </source>
</reference>
<proteinExistence type="predicted"/>
<dbReference type="AlphaFoldDB" id="A0A9D3ZN89"/>
<sequence>MIDAPVVILEQRIAFISFVNALQQQKFGRRHLAEYEGVKEMKSPVNMNRYHRAQDDISRVTIFFDAVFDRRNFRSATGLVGWDQRWELLVLKSTIHNNISPPFAAEAYACLEGTRLGKSLGVTSVKIMGDAKTIFRKCQANITDKSVRTRKHIDSQKKLLLKEKAITRWGMN</sequence>
<dbReference type="OrthoDB" id="977686at2759"/>
<protein>
    <recommendedName>
        <fullName evidence="1">RNase H type-1 domain-containing protein</fullName>
    </recommendedName>
</protein>
<dbReference type="GO" id="GO:0003676">
    <property type="term" value="F:nucleic acid binding"/>
    <property type="evidence" value="ECO:0007669"/>
    <property type="project" value="InterPro"/>
</dbReference>
<evidence type="ECO:0000313" key="2">
    <source>
        <dbReference type="EMBL" id="KAH1048364.1"/>
    </source>
</evidence>
<evidence type="ECO:0000259" key="1">
    <source>
        <dbReference type="Pfam" id="PF13456"/>
    </source>
</evidence>
<dbReference type="GO" id="GO:0004523">
    <property type="term" value="F:RNA-DNA hybrid ribonuclease activity"/>
    <property type="evidence" value="ECO:0007669"/>
    <property type="project" value="InterPro"/>
</dbReference>
<evidence type="ECO:0000313" key="3">
    <source>
        <dbReference type="Proteomes" id="UP000828251"/>
    </source>
</evidence>
<dbReference type="Pfam" id="PF13456">
    <property type="entry name" value="RVT_3"/>
    <property type="match status" value="1"/>
</dbReference>
<name>A0A9D3ZN89_9ROSI</name>
<organism evidence="2 3">
    <name type="scientific">Gossypium stocksii</name>
    <dbReference type="NCBI Taxonomy" id="47602"/>
    <lineage>
        <taxon>Eukaryota</taxon>
        <taxon>Viridiplantae</taxon>
        <taxon>Streptophyta</taxon>
        <taxon>Embryophyta</taxon>
        <taxon>Tracheophyta</taxon>
        <taxon>Spermatophyta</taxon>
        <taxon>Magnoliopsida</taxon>
        <taxon>eudicotyledons</taxon>
        <taxon>Gunneridae</taxon>
        <taxon>Pentapetalae</taxon>
        <taxon>rosids</taxon>
        <taxon>malvids</taxon>
        <taxon>Malvales</taxon>
        <taxon>Malvaceae</taxon>
        <taxon>Malvoideae</taxon>
        <taxon>Gossypium</taxon>
    </lineage>
</organism>
<feature type="domain" description="RNase H type-1" evidence="1">
    <location>
        <begin position="64"/>
        <end position="161"/>
    </location>
</feature>
<dbReference type="Proteomes" id="UP000828251">
    <property type="component" value="Unassembled WGS sequence"/>
</dbReference>
<accession>A0A9D3ZN89</accession>
<gene>
    <name evidence="2" type="ORF">J1N35_039148</name>
</gene>
<dbReference type="EMBL" id="JAIQCV010000011">
    <property type="protein sequence ID" value="KAH1048364.1"/>
    <property type="molecule type" value="Genomic_DNA"/>
</dbReference>